<evidence type="ECO:0000256" key="5">
    <source>
        <dbReference type="SAM" id="Phobius"/>
    </source>
</evidence>
<dbReference type="GO" id="GO:0050660">
    <property type="term" value="F:flavin adenine dinucleotide binding"/>
    <property type="evidence" value="ECO:0007669"/>
    <property type="project" value="TreeGrafter"/>
</dbReference>
<dbReference type="Proteomes" id="UP000440578">
    <property type="component" value="Unassembled WGS sequence"/>
</dbReference>
<comment type="caution">
    <text evidence="7">The sequence shown here is derived from an EMBL/GenBank/DDBJ whole genome shotgun (WGS) entry which is preliminary data.</text>
</comment>
<dbReference type="PANTHER" id="PTHR19384:SF84">
    <property type="entry name" value="METHIONINE SYNTHASE REDUCTASE"/>
    <property type="match status" value="1"/>
</dbReference>
<dbReference type="SUPFAM" id="SSF52343">
    <property type="entry name" value="Ferredoxin reductase-like, C-terminal NADP-linked domain"/>
    <property type="match status" value="1"/>
</dbReference>
<dbReference type="PRINTS" id="PR00371">
    <property type="entry name" value="FPNCR"/>
</dbReference>
<keyword evidence="2" id="KW-0285">Flavoprotein</keyword>
<keyword evidence="8" id="KW-1185">Reference proteome</keyword>
<dbReference type="InterPro" id="IPR017938">
    <property type="entry name" value="Riboflavin_synthase-like_b-brl"/>
</dbReference>
<keyword evidence="3" id="KW-0274">FAD</keyword>
<evidence type="ECO:0000259" key="6">
    <source>
        <dbReference type="PROSITE" id="PS51384"/>
    </source>
</evidence>
<comment type="cofactor">
    <cofactor evidence="1">
        <name>FAD</name>
        <dbReference type="ChEBI" id="CHEBI:57692"/>
    </cofactor>
</comment>
<evidence type="ECO:0000256" key="2">
    <source>
        <dbReference type="ARBA" id="ARBA00022630"/>
    </source>
</evidence>
<dbReference type="GO" id="GO:0030586">
    <property type="term" value="F:[methionine synthase] reductase (NADPH) activity"/>
    <property type="evidence" value="ECO:0007669"/>
    <property type="project" value="TreeGrafter"/>
</dbReference>
<dbReference type="Pfam" id="PF00667">
    <property type="entry name" value="FAD_binding_1"/>
    <property type="match status" value="1"/>
</dbReference>
<keyword evidence="5" id="KW-1133">Transmembrane helix</keyword>
<proteinExistence type="predicted"/>
<dbReference type="GO" id="GO:0009086">
    <property type="term" value="P:methionine biosynthetic process"/>
    <property type="evidence" value="ECO:0007669"/>
    <property type="project" value="TreeGrafter"/>
</dbReference>
<keyword evidence="5" id="KW-0472">Membrane</keyword>
<dbReference type="EMBL" id="VIIS01000001">
    <property type="protein sequence ID" value="KAF0314763.1"/>
    <property type="molecule type" value="Genomic_DNA"/>
</dbReference>
<dbReference type="PROSITE" id="PS51384">
    <property type="entry name" value="FAD_FR"/>
    <property type="match status" value="1"/>
</dbReference>
<dbReference type="InterPro" id="IPR001433">
    <property type="entry name" value="OxRdtase_FAD/NAD-bd"/>
</dbReference>
<accession>A0A6A4X946</accession>
<organism evidence="7 8">
    <name type="scientific">Amphibalanus amphitrite</name>
    <name type="common">Striped barnacle</name>
    <name type="synonym">Balanus amphitrite</name>
    <dbReference type="NCBI Taxonomy" id="1232801"/>
    <lineage>
        <taxon>Eukaryota</taxon>
        <taxon>Metazoa</taxon>
        <taxon>Ecdysozoa</taxon>
        <taxon>Arthropoda</taxon>
        <taxon>Crustacea</taxon>
        <taxon>Multicrustacea</taxon>
        <taxon>Cirripedia</taxon>
        <taxon>Thoracica</taxon>
        <taxon>Thoracicalcarea</taxon>
        <taxon>Balanomorpha</taxon>
        <taxon>Balanoidea</taxon>
        <taxon>Balanidae</taxon>
        <taxon>Amphibalaninae</taxon>
        <taxon>Amphibalanus</taxon>
    </lineage>
</organism>
<dbReference type="PANTHER" id="PTHR19384">
    <property type="entry name" value="NITRIC OXIDE SYNTHASE-RELATED"/>
    <property type="match status" value="1"/>
</dbReference>
<dbReference type="Pfam" id="PF00175">
    <property type="entry name" value="NAD_binding_1"/>
    <property type="match status" value="1"/>
</dbReference>
<gene>
    <name evidence="7" type="primary">MTRR</name>
    <name evidence="7" type="ORF">FJT64_000034</name>
</gene>
<dbReference type="InterPro" id="IPR039261">
    <property type="entry name" value="FNR_nucleotide-bd"/>
</dbReference>
<dbReference type="InterPro" id="IPR017927">
    <property type="entry name" value="FAD-bd_FR_type"/>
</dbReference>
<evidence type="ECO:0000313" key="8">
    <source>
        <dbReference type="Proteomes" id="UP000440578"/>
    </source>
</evidence>
<dbReference type="OrthoDB" id="6506336at2759"/>
<dbReference type="SUPFAM" id="SSF63380">
    <property type="entry name" value="Riboflavin synthase domain-like"/>
    <property type="match status" value="1"/>
</dbReference>
<dbReference type="GO" id="GO:0010181">
    <property type="term" value="F:FMN binding"/>
    <property type="evidence" value="ECO:0007669"/>
    <property type="project" value="TreeGrafter"/>
</dbReference>
<dbReference type="GO" id="GO:0050667">
    <property type="term" value="P:homocysteine metabolic process"/>
    <property type="evidence" value="ECO:0007669"/>
    <property type="project" value="TreeGrafter"/>
</dbReference>
<name>A0A6A4X946_AMPAM</name>
<feature type="domain" description="FAD-binding FR-type" evidence="6">
    <location>
        <begin position="64"/>
        <end position="253"/>
    </location>
</feature>
<keyword evidence="4" id="KW-0560">Oxidoreductase</keyword>
<keyword evidence="5" id="KW-0812">Transmembrane</keyword>
<dbReference type="InterPro" id="IPR001709">
    <property type="entry name" value="Flavoprot_Pyr_Nucl_cyt_Rdtase"/>
</dbReference>
<evidence type="ECO:0000256" key="4">
    <source>
        <dbReference type="ARBA" id="ARBA00023002"/>
    </source>
</evidence>
<dbReference type="Pfam" id="PF07047">
    <property type="entry name" value="OPA3"/>
    <property type="match status" value="1"/>
</dbReference>
<dbReference type="InterPro" id="IPR023173">
    <property type="entry name" value="NADPH_Cyt_P450_Rdtase_alpha"/>
</dbReference>
<reference evidence="7 8" key="1">
    <citation type="submission" date="2019-07" db="EMBL/GenBank/DDBJ databases">
        <title>Draft genome assembly of a fouling barnacle, Amphibalanus amphitrite (Darwin, 1854): The first reference genome for Thecostraca.</title>
        <authorList>
            <person name="Kim W."/>
        </authorList>
    </citation>
    <scope>NUCLEOTIDE SEQUENCE [LARGE SCALE GENOMIC DNA]</scope>
    <source>
        <strain evidence="7">SNU_AA5</strain>
        <tissue evidence="7">Soma without cirri and trophi</tissue>
    </source>
</reference>
<dbReference type="Gene3D" id="3.40.50.80">
    <property type="entry name" value="Nucleotide-binding domain of ferredoxin-NADP reductase (FNR) module"/>
    <property type="match status" value="1"/>
</dbReference>
<dbReference type="InterPro" id="IPR010754">
    <property type="entry name" value="OPA3-like"/>
</dbReference>
<dbReference type="Gene3D" id="1.20.990.10">
    <property type="entry name" value="NADPH-cytochrome p450 Reductase, Chain A, domain 3"/>
    <property type="match status" value="1"/>
</dbReference>
<sequence length="500" mass="54016">MVSSEGAGPVPAALTQLSEALAAVKLTVPPAPARFLRLEYLPEGPAGAAADSELARGPLPLADGPVCRAPVLRAERLTAPQALKTVWAVTLDGSGLGGEVEAGDTVGVLCPNSAEEKPLLQALPAHTADARQRRRLEELASRQGGAEYLQLVRAGGVGTLRLLAAFPSCRPPLELLLEQLPPLAPRPYSASSSPRLHPARLRIVFSVVEEPARGLCTGWLDGLLRAAGPQPEEEPGSLTVPVYRRRPGQFRLPQTDAEAARPLLMVAAGTGLAPLAGMLQERRARRLTGPAWLVFGCRSREHDYLFRDELEAAQRHGALTRLDAVFSRAGGPQRYVQHVLSEESDRLARWLLEDRALLYVCGDARGMAAGVEEVVERYRRAPQEQYPLLSCPCVGVWLPAAPMAVSPRSSGAALLLLAGIVFAIAATILIYEYNRSAAKEEAREEAQQQRLAELDSRVEDLRFTVEEQGAKIRELSQLAGRLDVAWRAYQQQLQPSGADS</sequence>
<dbReference type="Gene3D" id="2.40.30.10">
    <property type="entry name" value="Translation factors"/>
    <property type="match status" value="1"/>
</dbReference>
<feature type="transmembrane region" description="Helical" evidence="5">
    <location>
        <begin position="411"/>
        <end position="431"/>
    </location>
</feature>
<dbReference type="InterPro" id="IPR003097">
    <property type="entry name" value="CysJ-like_FAD-binding"/>
</dbReference>
<dbReference type="AlphaFoldDB" id="A0A6A4X946"/>
<dbReference type="GO" id="GO:0005829">
    <property type="term" value="C:cytosol"/>
    <property type="evidence" value="ECO:0007669"/>
    <property type="project" value="TreeGrafter"/>
</dbReference>
<evidence type="ECO:0000313" key="7">
    <source>
        <dbReference type="EMBL" id="KAF0314763.1"/>
    </source>
</evidence>
<evidence type="ECO:0000256" key="3">
    <source>
        <dbReference type="ARBA" id="ARBA00022827"/>
    </source>
</evidence>
<evidence type="ECO:0000256" key="1">
    <source>
        <dbReference type="ARBA" id="ARBA00001974"/>
    </source>
</evidence>
<protein>
    <submittedName>
        <fullName evidence="7">Methionine synthase reductase</fullName>
    </submittedName>
</protein>